<dbReference type="GeneID" id="56502370"/>
<dbReference type="Proteomes" id="UP000755577">
    <property type="component" value="Unassembled WGS sequence"/>
</dbReference>
<feature type="domain" description="TssC1 N-terminal" evidence="1">
    <location>
        <begin position="69"/>
        <end position="372"/>
    </location>
</feature>
<evidence type="ECO:0000259" key="1">
    <source>
        <dbReference type="Pfam" id="PF05943"/>
    </source>
</evidence>
<reference evidence="3 6" key="2">
    <citation type="submission" date="2021-02" db="EMBL/GenBank/DDBJ databases">
        <title>Draft genome of the type strains Burkholderia anthina DSM16086.</title>
        <authorList>
            <person name="Hertel R."/>
            <person name="Meissner J."/>
            <person name="Poehlein A."/>
            <person name="Daniel R."/>
            <person name="Commichau F.M."/>
        </authorList>
    </citation>
    <scope>NUCLEOTIDE SEQUENCE [LARGE SCALE GENOMIC DNA]</scope>
    <source>
        <strain evidence="3 6">DSM 16086</strain>
    </source>
</reference>
<sequence>MIEVQPVTGDEAILGMASQSEFNALLSREFKPKTERAREVVEGAVQTLAQQALSMSLTLSDDAYKSIESIIGEIDRKLSEQINLILHHEEFQRLESAWRGLHYLVSNTETDEKLKIRFIDVSKEEMRRTMKRFKGMTWDQSPLFKQIYEEEYGQLGGEPYGCLVADYHFDHTPADVDLLASIAKVAAASHAPFITGAAPSVLQMDSWQELANPRDLTKIFTQNLEYTPWNTLRQSEDSRYIGLAMPRFLSRLPYGMKTNPVDEFGFEEATDGSDHRKYVWSNAAYALAVNINRSFKQYGWCTLIRGVESGGVVENLPCHAFPTDDGGIDIKCPTEIAISDRREAELAKNGFIPLVHRKNTDYAAFIGAQSLQKPAEYSDPEATANANLSARLPYLFACSRFAHYLKCIVRDKVGSFSGRDEMQRWLNKWVMNYVDGDPVNSSQEIKARRPLADAEVVVEDVEGSPGYYQAKFFLRPHFQLEGLTVSLRLVTKLPLAKGAA</sequence>
<name>A0A6P2GER6_9BURK</name>
<gene>
    <name evidence="3" type="primary">tssC</name>
    <name evidence="4" type="ORF">BAN20980_04313</name>
    <name evidence="3" type="ORF">JQK92_17725</name>
</gene>
<accession>A0A6P2GER6</accession>
<keyword evidence="6" id="KW-1185">Reference proteome</keyword>
<proteinExistence type="predicted"/>
<dbReference type="InterPro" id="IPR010269">
    <property type="entry name" value="T6SS_TssC-like"/>
</dbReference>
<dbReference type="RefSeq" id="WP_162826165.1">
    <property type="nucleotide sequence ID" value="NZ_CABVLY010000017.1"/>
</dbReference>
<reference evidence="4 5" key="1">
    <citation type="submission" date="2019-09" db="EMBL/GenBank/DDBJ databases">
        <authorList>
            <person name="Depoorter E."/>
        </authorList>
    </citation>
    <scope>NUCLEOTIDE SEQUENCE [LARGE SCALE GENOMIC DNA]</scope>
    <source>
        <strain evidence="4">LMG 20980</strain>
    </source>
</reference>
<dbReference type="Pfam" id="PF18945">
    <property type="entry name" value="VipB_2"/>
    <property type="match status" value="1"/>
</dbReference>
<dbReference type="EMBL" id="JAFCIQ010000012">
    <property type="protein sequence ID" value="MBM2768263.1"/>
    <property type="molecule type" value="Genomic_DNA"/>
</dbReference>
<dbReference type="Proteomes" id="UP000494201">
    <property type="component" value="Unassembled WGS sequence"/>
</dbReference>
<dbReference type="PANTHER" id="PTHR35565:SF3">
    <property type="entry name" value="TYPE VI SECRETION SYSTEM SHEATH PROTEIN TSSC1"/>
    <property type="match status" value="1"/>
</dbReference>
<dbReference type="EMBL" id="CABVLY010000017">
    <property type="protein sequence ID" value="VVU51591.1"/>
    <property type="molecule type" value="Genomic_DNA"/>
</dbReference>
<evidence type="ECO:0000313" key="3">
    <source>
        <dbReference type="EMBL" id="MBM2768263.1"/>
    </source>
</evidence>
<evidence type="ECO:0000313" key="4">
    <source>
        <dbReference type="EMBL" id="VVU51591.1"/>
    </source>
</evidence>
<dbReference type="InterPro" id="IPR044031">
    <property type="entry name" value="TssC1_N"/>
</dbReference>
<dbReference type="AlphaFoldDB" id="A0A6P2GER6"/>
<dbReference type="Pfam" id="PF05943">
    <property type="entry name" value="VipB"/>
    <property type="match status" value="1"/>
</dbReference>
<organism evidence="4 5">
    <name type="scientific">Burkholderia anthina</name>
    <dbReference type="NCBI Taxonomy" id="179879"/>
    <lineage>
        <taxon>Bacteria</taxon>
        <taxon>Pseudomonadati</taxon>
        <taxon>Pseudomonadota</taxon>
        <taxon>Betaproteobacteria</taxon>
        <taxon>Burkholderiales</taxon>
        <taxon>Burkholderiaceae</taxon>
        <taxon>Burkholderia</taxon>
        <taxon>Burkholderia cepacia complex</taxon>
    </lineage>
</organism>
<evidence type="ECO:0000313" key="5">
    <source>
        <dbReference type="Proteomes" id="UP000494201"/>
    </source>
</evidence>
<protein>
    <submittedName>
        <fullName evidence="4">EvpB family type VI secretion protein</fullName>
    </submittedName>
    <submittedName>
        <fullName evidence="3">Type VI secretion system contractile sheath large subunit</fullName>
    </submittedName>
</protein>
<dbReference type="PANTHER" id="PTHR35565">
    <property type="entry name" value="CYTOPLASMIC PROTEIN-RELATED"/>
    <property type="match status" value="1"/>
</dbReference>
<feature type="domain" description="TssC1 C-terminal" evidence="2">
    <location>
        <begin position="381"/>
        <end position="493"/>
    </location>
</feature>
<evidence type="ECO:0000313" key="6">
    <source>
        <dbReference type="Proteomes" id="UP000755577"/>
    </source>
</evidence>
<evidence type="ECO:0000259" key="2">
    <source>
        <dbReference type="Pfam" id="PF18945"/>
    </source>
</evidence>
<dbReference type="NCBIfam" id="TIGR03355">
    <property type="entry name" value="VI_chp_2"/>
    <property type="match status" value="1"/>
</dbReference>
<dbReference type="InterPro" id="IPR044032">
    <property type="entry name" value="TssC1_C"/>
</dbReference>